<dbReference type="HAMAP" id="MF_01488">
    <property type="entry name" value="RecD2"/>
    <property type="match status" value="1"/>
</dbReference>
<evidence type="ECO:0000256" key="1">
    <source>
        <dbReference type="ARBA" id="ARBA00022741"/>
    </source>
</evidence>
<organism evidence="8 9">
    <name type="scientific">Lapidilactobacillus gannanensis</name>
    <dbReference type="NCBI Taxonomy" id="2486002"/>
    <lineage>
        <taxon>Bacteria</taxon>
        <taxon>Bacillati</taxon>
        <taxon>Bacillota</taxon>
        <taxon>Bacilli</taxon>
        <taxon>Lactobacillales</taxon>
        <taxon>Lactobacillaceae</taxon>
        <taxon>Lapidilactobacillus</taxon>
    </lineage>
</organism>
<dbReference type="EC" id="5.6.2.3" evidence="3"/>
<keyword evidence="3" id="KW-0347">Helicase</keyword>
<dbReference type="Gene3D" id="2.30.30.940">
    <property type="match status" value="1"/>
</dbReference>
<evidence type="ECO:0000259" key="5">
    <source>
        <dbReference type="Pfam" id="PF14490"/>
    </source>
</evidence>
<dbReference type="CDD" id="cd17933">
    <property type="entry name" value="DEXSc_RecD-like"/>
    <property type="match status" value="1"/>
</dbReference>
<dbReference type="InterPro" id="IPR050534">
    <property type="entry name" value="Coronavir_polyprotein_1ab"/>
</dbReference>
<comment type="caution">
    <text evidence="8">The sequence shown here is derived from an EMBL/GenBank/DDBJ whole genome shotgun (WGS) entry which is preliminary data.</text>
</comment>
<dbReference type="Proteomes" id="UP001597191">
    <property type="component" value="Unassembled WGS sequence"/>
</dbReference>
<dbReference type="Pfam" id="PF13604">
    <property type="entry name" value="AAA_30"/>
    <property type="match status" value="1"/>
</dbReference>
<feature type="domain" description="ATP-dependent RecD2 DNA helicase OB-fold" evidence="7">
    <location>
        <begin position="4"/>
        <end position="82"/>
    </location>
</feature>
<keyword evidence="3" id="KW-0378">Hydrolase</keyword>
<evidence type="ECO:0000256" key="2">
    <source>
        <dbReference type="ARBA" id="ARBA00022840"/>
    </source>
</evidence>
<comment type="function">
    <text evidence="3">DNA-dependent ATPase and ATP-dependent 5'-3' DNA helicase. Has no activity on blunt DNA or DNA with 3'-overhangs, requires at least 10 bases of 5'-ssDNA for helicase activity.</text>
</comment>
<dbReference type="RefSeq" id="WP_125648946.1">
    <property type="nucleotide sequence ID" value="NZ_JBHTOH010000092.1"/>
</dbReference>
<evidence type="ECO:0000259" key="7">
    <source>
        <dbReference type="Pfam" id="PF23139"/>
    </source>
</evidence>
<dbReference type="CDD" id="cd18809">
    <property type="entry name" value="SF1_C_RecD"/>
    <property type="match status" value="1"/>
</dbReference>
<feature type="domain" description="ATP-dependent RecD2 DNA helicase SH3" evidence="6">
    <location>
        <begin position="579"/>
        <end position="650"/>
    </location>
</feature>
<dbReference type="InterPro" id="IPR006345">
    <property type="entry name" value="RecD2"/>
</dbReference>
<evidence type="ECO:0000313" key="9">
    <source>
        <dbReference type="Proteomes" id="UP001597191"/>
    </source>
</evidence>
<feature type="domain" description="ATP-dependent RecD2 DNA helicase-like helix-hairpin-helix" evidence="5">
    <location>
        <begin position="148"/>
        <end position="237"/>
    </location>
</feature>
<sequence>MAQQELEGTVDGFLFESPSSLFKIVSIKIKKADFQWDATTIVVTGNFAELNYAERYQFFGELVEHPKYGKQFKANTYQQVRPDSEATLINYLSGDQFPGIGKVAAKRIVRQLGLDAIDQILTDPSSLDQVGLKADQVQVLKEQLQASHGTEQVLLALGNLGFGPQLVEKIIEKYQTDALKMIQTNPYRLALDIRQISFRQADQIAVAENIAADAPIRLQAALIQYLRHDLAVTGNTYAAARETLAGAANLLAQTRSERITDQQIADQLVQIAGDGRIAVEEDRLYLTNTYLSEMQIAQSIQQLRQQKVKAWSTATFKKELHALERWHKVTYNEQQVAAIEAALNQPLTILTGGPGTGKTTILNAVVALFAKKNHFQLEIRKGEEEDFPIQLAAPTGRAAKRLAEMTDLPAKTIHRLLGLNRTDDQFEPLMGQDIHGQLLIVDEMSMVDQQLFQALLQALPSGMQVLLVGDQDQLPSVGPGRVFADLISSQQVPVTALTEIYRQSTDSTIIDLARDIKEGQVPDNLTANLPDRSFIACQPGQVAHIVDQVLLLSREKQFSLAETQILTPMYRGVAGIDRLNASIQELVNPRKTAATKQVTVGKVNYRIGDKVIQLVNDGQRGIYNGDIGKVIGIEKASAANDNQAQLIIDFSGLEVSLARPDWLNLGLAYCVSIHKSQGSEYQLVILPLTMDNRRMLQRKLLYTAVTRAKDKLVMIGQKEAFVQAILEQGTERKTTLARHISQQFKAEDKVVTAGHSENQTTVDSKPTTAEINPKLIQLTDDEPASATKQATSADAVDQQVEETPISEYRLTAKLIAGNTIDPMIGMAGTKLA</sequence>
<dbReference type="InterPro" id="IPR029493">
    <property type="entry name" value="RecD2-like_HHH"/>
</dbReference>
<reference evidence="9" key="1">
    <citation type="journal article" date="2019" name="Int. J. Syst. Evol. Microbiol.">
        <title>The Global Catalogue of Microorganisms (GCM) 10K type strain sequencing project: providing services to taxonomists for standard genome sequencing and annotation.</title>
        <authorList>
            <consortium name="The Broad Institute Genomics Platform"/>
            <consortium name="The Broad Institute Genome Sequencing Center for Infectious Disease"/>
            <person name="Wu L."/>
            <person name="Ma J."/>
        </authorList>
    </citation>
    <scope>NUCLEOTIDE SEQUENCE [LARGE SCALE GENOMIC DNA]</scope>
    <source>
        <strain evidence="9">CCM 8937</strain>
    </source>
</reference>
<dbReference type="InterPro" id="IPR055446">
    <property type="entry name" value="RecD2_N_OB"/>
</dbReference>
<keyword evidence="1 3" id="KW-0547">Nucleotide-binding</keyword>
<dbReference type="Pfam" id="PF13538">
    <property type="entry name" value="UvrD_C_2"/>
    <property type="match status" value="1"/>
</dbReference>
<keyword evidence="2 3" id="KW-0067">ATP-binding</keyword>
<evidence type="ECO:0000259" key="6">
    <source>
        <dbReference type="Pfam" id="PF18335"/>
    </source>
</evidence>
<dbReference type="EMBL" id="JBHTOH010000092">
    <property type="protein sequence ID" value="MFD1412014.1"/>
    <property type="molecule type" value="Genomic_DNA"/>
</dbReference>
<feature type="binding site" evidence="3">
    <location>
        <begin position="355"/>
        <end position="359"/>
    </location>
    <ligand>
        <name>ATP</name>
        <dbReference type="ChEBI" id="CHEBI:30616"/>
    </ligand>
</feature>
<evidence type="ECO:0000313" key="8">
    <source>
        <dbReference type="EMBL" id="MFD1412014.1"/>
    </source>
</evidence>
<protein>
    <recommendedName>
        <fullName evidence="3">ATP-dependent RecD2 DNA helicase</fullName>
        <ecNumber evidence="3">5.6.2.3</ecNumber>
    </recommendedName>
    <alternativeName>
        <fullName evidence="3">DNA 5'-3' helicase subunit RecD2</fullName>
    </alternativeName>
</protein>
<dbReference type="PANTHER" id="PTHR43788">
    <property type="entry name" value="DNA2/NAM7 HELICASE FAMILY MEMBER"/>
    <property type="match status" value="1"/>
</dbReference>
<dbReference type="SUPFAM" id="SSF52540">
    <property type="entry name" value="P-loop containing nucleoside triphosphate hydrolases"/>
    <property type="match status" value="2"/>
</dbReference>
<comment type="catalytic activity">
    <reaction evidence="3">
        <text>ATP + H2O = ADP + phosphate + H(+)</text>
        <dbReference type="Rhea" id="RHEA:13065"/>
        <dbReference type="ChEBI" id="CHEBI:15377"/>
        <dbReference type="ChEBI" id="CHEBI:15378"/>
        <dbReference type="ChEBI" id="CHEBI:30616"/>
        <dbReference type="ChEBI" id="CHEBI:43474"/>
        <dbReference type="ChEBI" id="CHEBI:456216"/>
        <dbReference type="EC" id="5.6.2.3"/>
    </reaction>
</comment>
<keyword evidence="3" id="KW-0238">DNA-binding</keyword>
<dbReference type="Pfam" id="PF23139">
    <property type="entry name" value="OB_YrrC"/>
    <property type="match status" value="1"/>
</dbReference>
<keyword evidence="9" id="KW-1185">Reference proteome</keyword>
<comment type="similarity">
    <text evidence="3">Belongs to the RecD family. RecD2 subfamily.</text>
</comment>
<gene>
    <name evidence="3" type="primary">recD2</name>
    <name evidence="8" type="ORF">ACFQ4R_10535</name>
</gene>
<dbReference type="InterPro" id="IPR027417">
    <property type="entry name" value="P-loop_NTPase"/>
</dbReference>
<feature type="domain" description="UvrD-like helicase C-terminal" evidence="4">
    <location>
        <begin position="667"/>
        <end position="715"/>
    </location>
</feature>
<dbReference type="Pfam" id="PF14490">
    <property type="entry name" value="HHH_RecD2"/>
    <property type="match status" value="1"/>
</dbReference>
<proteinExistence type="inferred from homology"/>
<name>A0ABW4BP44_9LACO</name>
<dbReference type="PANTHER" id="PTHR43788:SF6">
    <property type="entry name" value="DNA HELICASE B"/>
    <property type="match status" value="1"/>
</dbReference>
<dbReference type="Gene3D" id="1.10.10.2220">
    <property type="match status" value="1"/>
</dbReference>
<evidence type="ECO:0000256" key="3">
    <source>
        <dbReference type="HAMAP-Rule" id="MF_01488"/>
    </source>
</evidence>
<dbReference type="NCBIfam" id="TIGR01448">
    <property type="entry name" value="recD_rel"/>
    <property type="match status" value="1"/>
</dbReference>
<evidence type="ECO:0000259" key="4">
    <source>
        <dbReference type="Pfam" id="PF13538"/>
    </source>
</evidence>
<accession>A0ABW4BP44</accession>
<keyword evidence="3" id="KW-0413">Isomerase</keyword>
<dbReference type="InterPro" id="IPR027785">
    <property type="entry name" value="UvrD-like_helicase_C"/>
</dbReference>
<dbReference type="Gene3D" id="3.40.50.300">
    <property type="entry name" value="P-loop containing nucleotide triphosphate hydrolases"/>
    <property type="match status" value="2"/>
</dbReference>
<dbReference type="Pfam" id="PF18335">
    <property type="entry name" value="SH3_13"/>
    <property type="match status" value="1"/>
</dbReference>
<dbReference type="InterPro" id="IPR041451">
    <property type="entry name" value="RecD2_SH13"/>
</dbReference>